<feature type="domain" description="ABC-three component systems C-terminal" evidence="1">
    <location>
        <begin position="228"/>
        <end position="356"/>
    </location>
</feature>
<evidence type="ECO:0000313" key="3">
    <source>
        <dbReference type="Proteomes" id="UP001152766"/>
    </source>
</evidence>
<proteinExistence type="predicted"/>
<evidence type="ECO:0000313" key="2">
    <source>
        <dbReference type="EMBL" id="MDG0861553.1"/>
    </source>
</evidence>
<keyword evidence="3" id="KW-1185">Reference proteome</keyword>
<dbReference type="AlphaFoldDB" id="A0A9X4R6S7"/>
<dbReference type="Proteomes" id="UP001152766">
    <property type="component" value="Unassembled WGS sequence"/>
</dbReference>
<gene>
    <name evidence="2" type="ORF">EXJ73_03580</name>
</gene>
<dbReference type="InterPro" id="IPR046914">
    <property type="entry name" value="ABC-3C_CTD6"/>
</dbReference>
<protein>
    <recommendedName>
        <fullName evidence="1">ABC-three component systems C-terminal domain-containing protein</fullName>
    </recommendedName>
</protein>
<evidence type="ECO:0000259" key="1">
    <source>
        <dbReference type="Pfam" id="PF20282"/>
    </source>
</evidence>
<dbReference type="EMBL" id="SGUG01000004">
    <property type="protein sequence ID" value="MDG0861553.1"/>
    <property type="molecule type" value="Genomic_DNA"/>
</dbReference>
<accession>A0A9X4R6S7</accession>
<sequence>MPPKPGTPRSPRKNQLVAKGGVILPSAQVLLLNPDQWEDFILAAARQRIHAGGVRYQEVKRLGGAGDGGRDIEARYGHTLVRDGWDLYQAKHYASGLKPSEAFPEMAKFFKQIAKGTYSRPKHYYFCCPRAVGNELHNTMAAGAAAFKAKFLAAWKGENTGMQGMALDLTPAVQAAVDDFDFDNFIELPVHDLLAWHELDRAAHHEMFGIVPQRGDDDPVPAKPDGRETVYVGELLRVYSEHKTGPITLADLPGSDYEEHFESQRQTFYCAEGLQRFSRDIYPTEQEFERLLDMVHAGIRPTVAQLKLKNGMDRVDAAVEKASTLQVQESRLSPQLRGGDLPGTCHHLANGGRLKWVK</sequence>
<organism evidence="2 3">
    <name type="scientific">Pelomonas aquatica</name>
    <dbReference type="NCBI Taxonomy" id="431058"/>
    <lineage>
        <taxon>Bacteria</taxon>
        <taxon>Pseudomonadati</taxon>
        <taxon>Pseudomonadota</taxon>
        <taxon>Betaproteobacteria</taxon>
        <taxon>Burkholderiales</taxon>
        <taxon>Sphaerotilaceae</taxon>
        <taxon>Roseateles</taxon>
    </lineage>
</organism>
<dbReference type="Pfam" id="PF20282">
    <property type="entry name" value="CTD6"/>
    <property type="match status" value="1"/>
</dbReference>
<comment type="caution">
    <text evidence="2">The sequence shown here is derived from an EMBL/GenBank/DDBJ whole genome shotgun (WGS) entry which is preliminary data.</text>
</comment>
<name>A0A9X4R6S7_9BURK</name>
<reference evidence="2" key="1">
    <citation type="submission" date="2019-02" db="EMBL/GenBank/DDBJ databases">
        <title>Draft genome of the type strain Pelomonas aquatica CCUG 52575T.</title>
        <authorList>
            <person name="Gomila M."/>
            <person name="Lalucat J."/>
        </authorList>
    </citation>
    <scope>NUCLEOTIDE SEQUENCE</scope>
    <source>
        <strain evidence="2">CCUG 52575</strain>
    </source>
</reference>